<comment type="caution">
    <text evidence="1">The sequence shown here is derived from an EMBL/GenBank/DDBJ whole genome shotgun (WGS) entry which is preliminary data.</text>
</comment>
<evidence type="ECO:0000313" key="2">
    <source>
        <dbReference type="Proteomes" id="UP000789920"/>
    </source>
</evidence>
<protein>
    <submittedName>
        <fullName evidence="1">21907_t:CDS:1</fullName>
    </submittedName>
</protein>
<accession>A0ACA9QN13</accession>
<organism evidence="1 2">
    <name type="scientific">Racocetra persica</name>
    <dbReference type="NCBI Taxonomy" id="160502"/>
    <lineage>
        <taxon>Eukaryota</taxon>
        <taxon>Fungi</taxon>
        <taxon>Fungi incertae sedis</taxon>
        <taxon>Mucoromycota</taxon>
        <taxon>Glomeromycotina</taxon>
        <taxon>Glomeromycetes</taxon>
        <taxon>Diversisporales</taxon>
        <taxon>Gigasporaceae</taxon>
        <taxon>Racocetra</taxon>
    </lineage>
</organism>
<evidence type="ECO:0000313" key="1">
    <source>
        <dbReference type="EMBL" id="CAG8758934.1"/>
    </source>
</evidence>
<sequence length="97" mass="11223">ISQYNEVSPKGPGNYVALIAQRGRMEGFIVYDYQDRFQEAIFDLSKWLQQGKLKRRDYIVEGLENAPQALLRLFKGENTGKMLIKIADENENVRSKL</sequence>
<reference evidence="1" key="1">
    <citation type="submission" date="2021-06" db="EMBL/GenBank/DDBJ databases">
        <authorList>
            <person name="Kallberg Y."/>
            <person name="Tangrot J."/>
            <person name="Rosling A."/>
        </authorList>
    </citation>
    <scope>NUCLEOTIDE SEQUENCE</scope>
    <source>
        <strain evidence="1">MA461A</strain>
    </source>
</reference>
<proteinExistence type="predicted"/>
<name>A0ACA9QN13_9GLOM</name>
<keyword evidence="2" id="KW-1185">Reference proteome</keyword>
<dbReference type="Proteomes" id="UP000789920">
    <property type="component" value="Unassembled WGS sequence"/>
</dbReference>
<dbReference type="EMBL" id="CAJVQC010035420">
    <property type="protein sequence ID" value="CAG8758934.1"/>
    <property type="molecule type" value="Genomic_DNA"/>
</dbReference>
<feature type="non-terminal residue" evidence="1">
    <location>
        <position position="1"/>
    </location>
</feature>
<gene>
    <name evidence="1" type="ORF">RPERSI_LOCUS15008</name>
</gene>